<proteinExistence type="predicted"/>
<feature type="compositionally biased region" description="Acidic residues" evidence="1">
    <location>
        <begin position="1"/>
        <end position="12"/>
    </location>
</feature>
<accession>A0A0A8ZTU4</accession>
<feature type="region of interest" description="Disordered" evidence="1">
    <location>
        <begin position="1"/>
        <end position="22"/>
    </location>
</feature>
<reference evidence="2" key="2">
    <citation type="journal article" date="2015" name="Data Brief">
        <title>Shoot transcriptome of the giant reed, Arundo donax.</title>
        <authorList>
            <person name="Barrero R.A."/>
            <person name="Guerrero F.D."/>
            <person name="Moolhuijzen P."/>
            <person name="Goolsby J.A."/>
            <person name="Tidwell J."/>
            <person name="Bellgard S.E."/>
            <person name="Bellgard M.I."/>
        </authorList>
    </citation>
    <scope>NUCLEOTIDE SEQUENCE</scope>
    <source>
        <tissue evidence="2">Shoot tissue taken approximately 20 cm above the soil surface</tissue>
    </source>
</reference>
<dbReference type="EMBL" id="GBRH01255684">
    <property type="protein sequence ID" value="JAD42211.1"/>
    <property type="molecule type" value="Transcribed_RNA"/>
</dbReference>
<reference evidence="2" key="1">
    <citation type="submission" date="2014-09" db="EMBL/GenBank/DDBJ databases">
        <authorList>
            <person name="Magalhaes I.L.F."/>
            <person name="Oliveira U."/>
            <person name="Santos F.R."/>
            <person name="Vidigal T.H.D.A."/>
            <person name="Brescovit A.D."/>
            <person name="Santos A.J."/>
        </authorList>
    </citation>
    <scope>NUCLEOTIDE SEQUENCE</scope>
    <source>
        <tissue evidence="2">Shoot tissue taken approximately 20 cm above the soil surface</tissue>
    </source>
</reference>
<protein>
    <submittedName>
        <fullName evidence="2">Uncharacterized protein</fullName>
    </submittedName>
</protein>
<dbReference type="AlphaFoldDB" id="A0A0A8ZTU4"/>
<sequence>MPRREDEDDEESPVTFPDIPGTPSYPWRQLSLLYRTFKERDEVCEAQIFF</sequence>
<evidence type="ECO:0000313" key="2">
    <source>
        <dbReference type="EMBL" id="JAD42211.1"/>
    </source>
</evidence>
<organism evidence="2">
    <name type="scientific">Arundo donax</name>
    <name type="common">Giant reed</name>
    <name type="synonym">Donax arundinaceus</name>
    <dbReference type="NCBI Taxonomy" id="35708"/>
    <lineage>
        <taxon>Eukaryota</taxon>
        <taxon>Viridiplantae</taxon>
        <taxon>Streptophyta</taxon>
        <taxon>Embryophyta</taxon>
        <taxon>Tracheophyta</taxon>
        <taxon>Spermatophyta</taxon>
        <taxon>Magnoliopsida</taxon>
        <taxon>Liliopsida</taxon>
        <taxon>Poales</taxon>
        <taxon>Poaceae</taxon>
        <taxon>PACMAD clade</taxon>
        <taxon>Arundinoideae</taxon>
        <taxon>Arundineae</taxon>
        <taxon>Arundo</taxon>
    </lineage>
</organism>
<evidence type="ECO:0000256" key="1">
    <source>
        <dbReference type="SAM" id="MobiDB-lite"/>
    </source>
</evidence>
<name>A0A0A8ZTU4_ARUDO</name>